<evidence type="ECO:0000256" key="1">
    <source>
        <dbReference type="SAM" id="Phobius"/>
    </source>
</evidence>
<sequence length="664" mass="75629">KVKLLVQVLLLSGVAIAFAQPEQTQSSQLDTLEFQQLMQLRHLAVEFFDYHQDFSLVNASTAAETKCLSELALLGQGLKARSMWALQMIDSWGHLPSGILYGSIRGLGNYEECIRINHEMSGGEELLGKFCFAFFDTSKYMGAGFAEFGNADLRTAVCFPNGCSGTFMAQLLRDVIQKAANITISPSFITINDGYCHTSVNPPLDGFAIFVIVFLSVLAGIVLLCTLWDYFLCEDQKKLPRLVKIWSLRANSRDLFRIVDSKSNPNVIDCLHGLRCMSLIWVIIGHAYIVSIRGPNINLVDIPTWIESAFSMLIKHATFAVDTFLFISGLLVSMISMRLIVKAKGKLNFPMMYLHRYLRLTPVLGVAIMVYMKILPIIGNGPLYDGVIPSVVQDCQKYWYWTLVYMQNYAVTDMCLQHTWYLAADMQLYIISPIFIFGLYFWGRKAVAAIVTFMLLLVACFITTMVINKYTLVLLQNGRQLYQPTHLHASPWIVGLLFGYYLHRTVGKTYNLSKLTVWIGWIICLGLIFTCIFALYPYSAYNMNLPTINEAFYISLNRIAWPLALCWVVFACKYGYGGMANSFLSSYMWMPLSKLSYSAYIWHMFMEYYNASVIRTDRFFCNYQVFVSFWAIFGFTVLMSYLLYMIVEAPFGGLQMWLLPSRPS</sequence>
<dbReference type="InterPro" id="IPR002656">
    <property type="entry name" value="Acyl_transf_3_dom"/>
</dbReference>
<feature type="transmembrane region" description="Helical" evidence="1">
    <location>
        <begin position="487"/>
        <end position="503"/>
    </location>
</feature>
<feature type="transmembrane region" description="Helical" evidence="1">
    <location>
        <begin position="625"/>
        <end position="647"/>
    </location>
</feature>
<dbReference type="PANTHER" id="PTHR11161:SF0">
    <property type="entry name" value="O-ACYLTRANSFERASE LIKE PROTEIN"/>
    <property type="match status" value="1"/>
</dbReference>
<feature type="non-terminal residue" evidence="4">
    <location>
        <position position="664"/>
    </location>
</feature>
<dbReference type="OMA" id="TYHPTHA"/>
<feature type="domain" description="Nose resistant-to-fluoxetine protein N-terminal" evidence="3">
    <location>
        <begin position="64"/>
        <end position="198"/>
    </location>
</feature>
<name>A0A0M5JDV9_DROBS</name>
<keyword evidence="1" id="KW-1133">Transmembrane helix</keyword>
<feature type="transmembrane region" description="Helical" evidence="1">
    <location>
        <begin position="357"/>
        <end position="378"/>
    </location>
</feature>
<evidence type="ECO:0000313" key="4">
    <source>
        <dbReference type="EMBL" id="ALC49556.1"/>
    </source>
</evidence>
<dbReference type="GO" id="GO:0016747">
    <property type="term" value="F:acyltransferase activity, transferring groups other than amino-acyl groups"/>
    <property type="evidence" value="ECO:0007669"/>
    <property type="project" value="InterPro"/>
</dbReference>
<evidence type="ECO:0000259" key="3">
    <source>
        <dbReference type="SMART" id="SM00703"/>
    </source>
</evidence>
<proteinExistence type="predicted"/>
<reference evidence="4 5" key="1">
    <citation type="submission" date="2015-08" db="EMBL/GenBank/DDBJ databases">
        <title>Ancestral chromatin configuration constrains chromatin evolution on differentiating sex chromosomes in Drosophila.</title>
        <authorList>
            <person name="Zhou Q."/>
            <person name="Bachtrog D."/>
        </authorList>
    </citation>
    <scope>NUCLEOTIDE SEQUENCE [LARGE SCALE GENOMIC DNA]</scope>
    <source>
        <tissue evidence="4">Whole larvae</tissue>
    </source>
</reference>
<gene>
    <name evidence="4" type="ORF">Dbus_chrXg1412</name>
</gene>
<feature type="transmembrane region" description="Helical" evidence="1">
    <location>
        <begin position="515"/>
        <end position="539"/>
    </location>
</feature>
<dbReference type="OrthoDB" id="118951at2759"/>
<dbReference type="Pfam" id="PF01757">
    <property type="entry name" value="Acyl_transf_3"/>
    <property type="match status" value="1"/>
</dbReference>
<feature type="transmembrane region" description="Helical" evidence="1">
    <location>
        <begin position="312"/>
        <end position="336"/>
    </location>
</feature>
<feature type="non-terminal residue" evidence="4">
    <location>
        <position position="1"/>
    </location>
</feature>
<dbReference type="SMART" id="SM00703">
    <property type="entry name" value="NRF"/>
    <property type="match status" value="1"/>
</dbReference>
<keyword evidence="1" id="KW-0472">Membrane</keyword>
<organism evidence="4 5">
    <name type="scientific">Drosophila busckii</name>
    <name type="common">Fruit fly</name>
    <dbReference type="NCBI Taxonomy" id="30019"/>
    <lineage>
        <taxon>Eukaryota</taxon>
        <taxon>Metazoa</taxon>
        <taxon>Ecdysozoa</taxon>
        <taxon>Arthropoda</taxon>
        <taxon>Hexapoda</taxon>
        <taxon>Insecta</taxon>
        <taxon>Pterygota</taxon>
        <taxon>Neoptera</taxon>
        <taxon>Endopterygota</taxon>
        <taxon>Diptera</taxon>
        <taxon>Brachycera</taxon>
        <taxon>Muscomorpha</taxon>
        <taxon>Ephydroidea</taxon>
        <taxon>Drosophilidae</taxon>
        <taxon>Drosophila</taxon>
    </lineage>
</organism>
<feature type="transmembrane region" description="Helical" evidence="1">
    <location>
        <begin position="447"/>
        <end position="467"/>
    </location>
</feature>
<keyword evidence="2" id="KW-0732">Signal</keyword>
<evidence type="ECO:0000256" key="2">
    <source>
        <dbReference type="SAM" id="SignalP"/>
    </source>
</evidence>
<feature type="transmembrane region" description="Helical" evidence="1">
    <location>
        <begin position="420"/>
        <end position="440"/>
    </location>
</feature>
<dbReference type="InterPro" id="IPR006621">
    <property type="entry name" value="Nose-resist-to-fluoxetine_N"/>
</dbReference>
<feature type="signal peptide" evidence="2">
    <location>
        <begin position="1"/>
        <end position="19"/>
    </location>
</feature>
<dbReference type="EMBL" id="CP012528">
    <property type="protein sequence ID" value="ALC49556.1"/>
    <property type="molecule type" value="Genomic_DNA"/>
</dbReference>
<feature type="transmembrane region" description="Helical" evidence="1">
    <location>
        <begin position="559"/>
        <end position="576"/>
    </location>
</feature>
<feature type="transmembrane region" description="Helical" evidence="1">
    <location>
        <begin position="207"/>
        <end position="232"/>
    </location>
</feature>
<accession>A0A0M5JDV9</accession>
<dbReference type="Proteomes" id="UP000494163">
    <property type="component" value="Chromosome X"/>
</dbReference>
<protein>
    <submittedName>
        <fullName evidence="4">CG14204</fullName>
    </submittedName>
</protein>
<dbReference type="InterPro" id="IPR052728">
    <property type="entry name" value="O2_lipid_transport_reg"/>
</dbReference>
<keyword evidence="5" id="KW-1185">Reference proteome</keyword>
<evidence type="ECO:0000313" key="5">
    <source>
        <dbReference type="Proteomes" id="UP000494163"/>
    </source>
</evidence>
<dbReference type="Pfam" id="PF20146">
    <property type="entry name" value="NRF"/>
    <property type="match status" value="1"/>
</dbReference>
<feature type="chain" id="PRO_5005803720" evidence="2">
    <location>
        <begin position="20"/>
        <end position="664"/>
    </location>
</feature>
<keyword evidence="1" id="KW-0812">Transmembrane</keyword>
<dbReference type="AlphaFoldDB" id="A0A0M5JDV9"/>
<feature type="transmembrane region" description="Helical" evidence="1">
    <location>
        <begin position="272"/>
        <end position="292"/>
    </location>
</feature>
<dbReference type="PANTHER" id="PTHR11161">
    <property type="entry name" value="O-ACYLTRANSFERASE"/>
    <property type="match status" value="1"/>
</dbReference>